<evidence type="ECO:0000256" key="1">
    <source>
        <dbReference type="SAM" id="Phobius"/>
    </source>
</evidence>
<feature type="transmembrane region" description="Helical" evidence="1">
    <location>
        <begin position="98"/>
        <end position="118"/>
    </location>
</feature>
<keyword evidence="1" id="KW-0812">Transmembrane</keyword>
<accession>A0AA40BJY9</accession>
<comment type="caution">
    <text evidence="2">The sequence shown here is derived from an EMBL/GenBank/DDBJ whole genome shotgun (WGS) entry which is preliminary data.</text>
</comment>
<keyword evidence="1" id="KW-0472">Membrane</keyword>
<dbReference type="EMBL" id="JAUKTV010000007">
    <property type="protein sequence ID" value="KAK0735624.1"/>
    <property type="molecule type" value="Genomic_DNA"/>
</dbReference>
<keyword evidence="3" id="KW-1185">Reference proteome</keyword>
<reference evidence="2" key="1">
    <citation type="submission" date="2023-06" db="EMBL/GenBank/DDBJ databases">
        <title>Genome-scale phylogeny and comparative genomics of the fungal order Sordariales.</title>
        <authorList>
            <consortium name="Lawrence Berkeley National Laboratory"/>
            <person name="Hensen N."/>
            <person name="Bonometti L."/>
            <person name="Westerberg I."/>
            <person name="Brannstrom I.O."/>
            <person name="Guillou S."/>
            <person name="Cros-Aarteil S."/>
            <person name="Calhoun S."/>
            <person name="Haridas S."/>
            <person name="Kuo A."/>
            <person name="Mondo S."/>
            <person name="Pangilinan J."/>
            <person name="Riley R."/>
            <person name="Labutti K."/>
            <person name="Andreopoulos B."/>
            <person name="Lipzen A."/>
            <person name="Chen C."/>
            <person name="Yanf M."/>
            <person name="Daum C."/>
            <person name="Ng V."/>
            <person name="Clum A."/>
            <person name="Steindorff A."/>
            <person name="Ohm R."/>
            <person name="Martin F."/>
            <person name="Silar P."/>
            <person name="Natvig D."/>
            <person name="Lalanne C."/>
            <person name="Gautier V."/>
            <person name="Ament-Velasquez S.L."/>
            <person name="Kruys A."/>
            <person name="Hutchinson M.I."/>
            <person name="Powell A.J."/>
            <person name="Barry K."/>
            <person name="Miller A.N."/>
            <person name="Grigoriev I.V."/>
            <person name="Debuchy R."/>
            <person name="Gladieux P."/>
            <person name="Thoren M.H."/>
            <person name="Johannesson H."/>
        </authorList>
    </citation>
    <scope>NUCLEOTIDE SEQUENCE</scope>
    <source>
        <strain evidence="2">CBS 540.89</strain>
    </source>
</reference>
<organism evidence="2 3">
    <name type="scientific">Apiosordaria backusii</name>
    <dbReference type="NCBI Taxonomy" id="314023"/>
    <lineage>
        <taxon>Eukaryota</taxon>
        <taxon>Fungi</taxon>
        <taxon>Dikarya</taxon>
        <taxon>Ascomycota</taxon>
        <taxon>Pezizomycotina</taxon>
        <taxon>Sordariomycetes</taxon>
        <taxon>Sordariomycetidae</taxon>
        <taxon>Sordariales</taxon>
        <taxon>Lasiosphaeriaceae</taxon>
        <taxon>Apiosordaria</taxon>
    </lineage>
</organism>
<name>A0AA40BJY9_9PEZI</name>
<gene>
    <name evidence="2" type="ORF">B0T21DRAFT_368191</name>
</gene>
<protein>
    <submittedName>
        <fullName evidence="2">Uncharacterized protein</fullName>
    </submittedName>
</protein>
<keyword evidence="1" id="KW-1133">Transmembrane helix</keyword>
<dbReference type="Proteomes" id="UP001172159">
    <property type="component" value="Unassembled WGS sequence"/>
</dbReference>
<sequence>MDAATSRCWSCQLLFVAFERIMRGGRRDMEMGLGVWCDGGKRMESGYGEVSKIRRLFVPSLPSFLPSAVCFLSSYHGIHRRALSVPYPLLSSSATAPSPIAVAYPLHPLCWVILLMGFGSIEM</sequence>
<evidence type="ECO:0000313" key="3">
    <source>
        <dbReference type="Proteomes" id="UP001172159"/>
    </source>
</evidence>
<dbReference type="AlphaFoldDB" id="A0AA40BJY9"/>
<feature type="transmembrane region" description="Helical" evidence="1">
    <location>
        <begin position="56"/>
        <end position="78"/>
    </location>
</feature>
<proteinExistence type="predicted"/>
<evidence type="ECO:0000313" key="2">
    <source>
        <dbReference type="EMBL" id="KAK0735624.1"/>
    </source>
</evidence>